<sequence length="83" mass="9180">MPAETHLIKIKDTANLSQIEGVIRILAETGARVDIVANRNIIATFNSVHADRLRNNPHVQLVGAVNFRGRKVKRIVKKTSGIN</sequence>
<dbReference type="STRING" id="679901.Mzhil_1457"/>
<proteinExistence type="predicted"/>
<dbReference type="GeneID" id="10823094"/>
<dbReference type="Proteomes" id="UP000006622">
    <property type="component" value="Chromosome"/>
</dbReference>
<gene>
    <name evidence="1" type="ordered locus">Mzhil_1457</name>
</gene>
<reference evidence="1" key="1">
    <citation type="submission" date="2010-07" db="EMBL/GenBank/DDBJ databases">
        <title>The complete genome of Methanosalsum zhilinae DSM 4017.</title>
        <authorList>
            <consortium name="US DOE Joint Genome Institute (JGI-PGF)"/>
            <person name="Lucas S."/>
            <person name="Copeland A."/>
            <person name="Lapidus A."/>
            <person name="Glavina del Rio T."/>
            <person name="Dalin E."/>
            <person name="Tice H."/>
            <person name="Bruce D."/>
            <person name="Goodwin L."/>
            <person name="Pitluck S."/>
            <person name="Kyrpides N."/>
            <person name="Mavromatis K."/>
            <person name="Ovchinnikova G."/>
            <person name="Daligault H."/>
            <person name="Detter J.C."/>
            <person name="Han C."/>
            <person name="Tapia R."/>
            <person name="Larimer F."/>
            <person name="Land M."/>
            <person name="Hauser L."/>
            <person name="Markowitz V."/>
            <person name="Cheng J.-F."/>
            <person name="Hugenholtz P."/>
            <person name="Woyke T."/>
            <person name="Wu D."/>
            <person name="Spring S."/>
            <person name="Schueler E."/>
            <person name="Brambilla E."/>
            <person name="Klenk H.-P."/>
            <person name="Eisen J.A."/>
        </authorList>
    </citation>
    <scope>NUCLEOTIDE SEQUENCE</scope>
    <source>
        <strain evidence="1">DSM 4017</strain>
    </source>
</reference>
<evidence type="ECO:0000313" key="1">
    <source>
        <dbReference type="EMBL" id="AEH61297.1"/>
    </source>
</evidence>
<organism evidence="1 2">
    <name type="scientific">Methanosalsum zhilinae (strain DSM 4017 / NBRC 107636 / OCM 62 / WeN5)</name>
    <name type="common">Methanohalophilus zhilinae</name>
    <dbReference type="NCBI Taxonomy" id="679901"/>
    <lineage>
        <taxon>Archaea</taxon>
        <taxon>Methanobacteriati</taxon>
        <taxon>Methanobacteriota</taxon>
        <taxon>Stenosarchaea group</taxon>
        <taxon>Methanomicrobia</taxon>
        <taxon>Methanosarcinales</taxon>
        <taxon>Methanosarcinaceae</taxon>
        <taxon>Methanosalsum</taxon>
    </lineage>
</organism>
<dbReference type="HOGENOM" id="CLU_2476042_0_0_2"/>
<accession>F7XM33</accession>
<name>F7XM33_METZD</name>
<dbReference type="EMBL" id="CP002101">
    <property type="protein sequence ID" value="AEH61297.1"/>
    <property type="molecule type" value="Genomic_DNA"/>
</dbReference>
<keyword evidence="2" id="KW-1185">Reference proteome</keyword>
<dbReference type="KEGG" id="mzh:Mzhil_1457"/>
<dbReference type="RefSeq" id="WP_013898734.1">
    <property type="nucleotide sequence ID" value="NC_015676.1"/>
</dbReference>
<evidence type="ECO:0000313" key="2">
    <source>
        <dbReference type="Proteomes" id="UP000006622"/>
    </source>
</evidence>
<dbReference type="AlphaFoldDB" id="F7XM33"/>
<dbReference type="OrthoDB" id="136874at2157"/>
<protein>
    <submittedName>
        <fullName evidence="1">Uncharacterized protein</fullName>
    </submittedName>
</protein>